<keyword evidence="2" id="KW-0229">DNA integration</keyword>
<dbReference type="KEGG" id="ovb:NB640_08430"/>
<dbReference type="GO" id="GO:0006310">
    <property type="term" value="P:DNA recombination"/>
    <property type="evidence" value="ECO:0007669"/>
    <property type="project" value="UniProtKB-KW"/>
</dbReference>
<evidence type="ECO:0000259" key="5">
    <source>
        <dbReference type="PROSITE" id="PS51898"/>
    </source>
</evidence>
<dbReference type="InterPro" id="IPR053876">
    <property type="entry name" value="Phage_int_M"/>
</dbReference>
<dbReference type="Gene3D" id="3.30.160.390">
    <property type="entry name" value="Integrase, DNA-binding domain"/>
    <property type="match status" value="1"/>
</dbReference>
<gene>
    <name evidence="6" type="ORF">NB640_08430</name>
</gene>
<proteinExistence type="inferred from homology"/>
<dbReference type="Gene3D" id="1.10.150.130">
    <property type="match status" value="1"/>
</dbReference>
<dbReference type="InterPro" id="IPR011010">
    <property type="entry name" value="DNA_brk_join_enz"/>
</dbReference>
<dbReference type="Pfam" id="PF22022">
    <property type="entry name" value="Phage_int_M"/>
    <property type="match status" value="1"/>
</dbReference>
<dbReference type="InterPro" id="IPR013762">
    <property type="entry name" value="Integrase-like_cat_sf"/>
</dbReference>
<dbReference type="Pfam" id="PF00589">
    <property type="entry name" value="Phage_integrase"/>
    <property type="match status" value="1"/>
</dbReference>
<dbReference type="InterPro" id="IPR010998">
    <property type="entry name" value="Integrase_recombinase_N"/>
</dbReference>
<keyword evidence="4" id="KW-0233">DNA recombination</keyword>
<dbReference type="Gene3D" id="1.10.443.10">
    <property type="entry name" value="Intergrase catalytic core"/>
    <property type="match status" value="1"/>
</dbReference>
<feature type="domain" description="Tyr recombinase" evidence="5">
    <location>
        <begin position="213"/>
        <end position="396"/>
    </location>
</feature>
<dbReference type="AlphaFoldDB" id="A0A9E9LUV3"/>
<keyword evidence="3 6" id="KW-0238">DNA-binding</keyword>
<comment type="similarity">
    <text evidence="1">Belongs to the 'phage' integrase family.</text>
</comment>
<name>A0A9E9LUV3_9BURK</name>
<dbReference type="CDD" id="cd00801">
    <property type="entry name" value="INT_P4_C"/>
    <property type="match status" value="1"/>
</dbReference>
<accession>A0A9E9LUV3</accession>
<evidence type="ECO:0000256" key="4">
    <source>
        <dbReference type="ARBA" id="ARBA00023172"/>
    </source>
</evidence>
<dbReference type="GO" id="GO:0015074">
    <property type="term" value="P:DNA integration"/>
    <property type="evidence" value="ECO:0007669"/>
    <property type="project" value="UniProtKB-KW"/>
</dbReference>
<dbReference type="PANTHER" id="PTHR30629:SF2">
    <property type="entry name" value="PROPHAGE INTEGRASE INTS-RELATED"/>
    <property type="match status" value="1"/>
</dbReference>
<dbReference type="PANTHER" id="PTHR30629">
    <property type="entry name" value="PROPHAGE INTEGRASE"/>
    <property type="match status" value="1"/>
</dbReference>
<dbReference type="RefSeq" id="WP_269308286.1">
    <property type="nucleotide sequence ID" value="NZ_CP098242.1"/>
</dbReference>
<evidence type="ECO:0000256" key="3">
    <source>
        <dbReference type="ARBA" id="ARBA00023125"/>
    </source>
</evidence>
<evidence type="ECO:0000313" key="7">
    <source>
        <dbReference type="Proteomes" id="UP001156215"/>
    </source>
</evidence>
<evidence type="ECO:0000256" key="1">
    <source>
        <dbReference type="ARBA" id="ARBA00008857"/>
    </source>
</evidence>
<dbReference type="InterPro" id="IPR025166">
    <property type="entry name" value="Integrase_DNA_bind_dom"/>
</dbReference>
<evidence type="ECO:0000256" key="2">
    <source>
        <dbReference type="ARBA" id="ARBA00022908"/>
    </source>
</evidence>
<organism evidence="6 7">
    <name type="scientific">Oxalobacter vibrioformis</name>
    <dbReference type="NCBI Taxonomy" id="933080"/>
    <lineage>
        <taxon>Bacteria</taxon>
        <taxon>Pseudomonadati</taxon>
        <taxon>Pseudomonadota</taxon>
        <taxon>Betaproteobacteria</taxon>
        <taxon>Burkholderiales</taxon>
        <taxon>Oxalobacteraceae</taxon>
        <taxon>Oxalobacter</taxon>
    </lineage>
</organism>
<evidence type="ECO:0000313" key="6">
    <source>
        <dbReference type="EMBL" id="WAW09289.1"/>
    </source>
</evidence>
<dbReference type="GO" id="GO:0003677">
    <property type="term" value="F:DNA binding"/>
    <property type="evidence" value="ECO:0007669"/>
    <property type="project" value="UniProtKB-KW"/>
</dbReference>
<keyword evidence="7" id="KW-1185">Reference proteome</keyword>
<dbReference type="Pfam" id="PF13356">
    <property type="entry name" value="Arm-DNA-bind_3"/>
    <property type="match status" value="1"/>
</dbReference>
<sequence>MARIVKPLSPVQIKNAKPKEKAYKLFDGGGLYLTVYPHGSKLWHMKVKQDNGKENILSFGKYPDVSLEQARKHREEARKLSAAGINPIQAKKAQQAASKERAENSFEVIARVWHEKRSSGDNHTKPWTLGYSQKVLSRLSRYVLPWIGGVPVSEIAAPDFRKVLLKIADHSSAEAIAIKTLCSQIMDYAVDMGLATGNTVPKMRDALQPPKVKHYAATTEPQQVAELLRAIDTYKGTFPVACALKIAPYVFVRPGELRAAQWADIDLEAAEWRYTVTKTDTQHIVPLARQVVAILKELHPLTGYGRYLFPSARTEERPMSDNAILAALRRLGIGKEEMTGHGFRAMARTILDEVLGVRPDLIEHQLAHAVRDPNGRAYNRTAHLPERKKMMQQWADYLDRLKAGADIISLSAYR</sequence>
<dbReference type="InterPro" id="IPR002104">
    <property type="entry name" value="Integrase_catalytic"/>
</dbReference>
<dbReference type="InterPro" id="IPR050808">
    <property type="entry name" value="Phage_Integrase"/>
</dbReference>
<dbReference type="EMBL" id="CP098242">
    <property type="protein sequence ID" value="WAW09289.1"/>
    <property type="molecule type" value="Genomic_DNA"/>
</dbReference>
<protein>
    <submittedName>
        <fullName evidence="6">Integrase arm-type DNA-binding domain-containing protein</fullName>
    </submittedName>
</protein>
<dbReference type="PROSITE" id="PS51898">
    <property type="entry name" value="TYR_RECOMBINASE"/>
    <property type="match status" value="1"/>
</dbReference>
<dbReference type="Proteomes" id="UP001156215">
    <property type="component" value="Chromosome"/>
</dbReference>
<reference evidence="6" key="1">
    <citation type="journal article" date="2022" name="Front. Microbiol.">
        <title>New perspectives on an old grouping: The genomic and phenotypic variability of Oxalobacter formigenes and the implications for calcium oxalate stone prevention.</title>
        <authorList>
            <person name="Chmiel J.A."/>
            <person name="Carr C."/>
            <person name="Stuivenberg G.A."/>
            <person name="Venema R."/>
            <person name="Chanyi R.M."/>
            <person name="Al K.F."/>
            <person name="Giguere D."/>
            <person name="Say H."/>
            <person name="Akouris P.P."/>
            <person name="Dominguez Romero S.A."/>
            <person name="Kwong A."/>
            <person name="Tai V."/>
            <person name="Koval S.F."/>
            <person name="Razvi H."/>
            <person name="Bjazevic J."/>
            <person name="Burton J.P."/>
        </authorList>
    </citation>
    <scope>NUCLEOTIDE SEQUENCE</scope>
    <source>
        <strain evidence="6">WoOx3</strain>
    </source>
</reference>
<dbReference type="InterPro" id="IPR038488">
    <property type="entry name" value="Integrase_DNA-bd_sf"/>
</dbReference>
<dbReference type="SUPFAM" id="SSF56349">
    <property type="entry name" value="DNA breaking-rejoining enzymes"/>
    <property type="match status" value="1"/>
</dbReference>